<dbReference type="GO" id="GO:0005524">
    <property type="term" value="F:ATP binding"/>
    <property type="evidence" value="ECO:0007669"/>
    <property type="project" value="InterPro"/>
</dbReference>
<organism evidence="2 3">
    <name type="scientific">Coemansia biformis</name>
    <dbReference type="NCBI Taxonomy" id="1286918"/>
    <lineage>
        <taxon>Eukaryota</taxon>
        <taxon>Fungi</taxon>
        <taxon>Fungi incertae sedis</taxon>
        <taxon>Zoopagomycota</taxon>
        <taxon>Kickxellomycotina</taxon>
        <taxon>Kickxellomycetes</taxon>
        <taxon>Kickxellales</taxon>
        <taxon>Kickxellaceae</taxon>
        <taxon>Coemansia</taxon>
    </lineage>
</organism>
<keyword evidence="3" id="KW-1185">Reference proteome</keyword>
<feature type="domain" description="Protein kinase" evidence="1">
    <location>
        <begin position="1"/>
        <end position="355"/>
    </location>
</feature>
<protein>
    <recommendedName>
        <fullName evidence="1">Protein kinase domain-containing protein</fullName>
    </recommendedName>
</protein>
<dbReference type="InterPro" id="IPR011009">
    <property type="entry name" value="Kinase-like_dom_sf"/>
</dbReference>
<dbReference type="Pfam" id="PF17667">
    <property type="entry name" value="Pkinase_fungal"/>
    <property type="match status" value="1"/>
</dbReference>
<dbReference type="AlphaFoldDB" id="A0A9W8CU60"/>
<reference evidence="2" key="1">
    <citation type="submission" date="2022-07" db="EMBL/GenBank/DDBJ databases">
        <title>Phylogenomic reconstructions and comparative analyses of Kickxellomycotina fungi.</title>
        <authorList>
            <person name="Reynolds N.K."/>
            <person name="Stajich J.E."/>
            <person name="Barry K."/>
            <person name="Grigoriev I.V."/>
            <person name="Crous P."/>
            <person name="Smith M.E."/>
        </authorList>
    </citation>
    <scope>NUCLEOTIDE SEQUENCE</scope>
    <source>
        <strain evidence="2">BCRC 34381</strain>
    </source>
</reference>
<name>A0A9W8CU60_9FUNG</name>
<evidence type="ECO:0000313" key="2">
    <source>
        <dbReference type="EMBL" id="KAJ1725739.1"/>
    </source>
</evidence>
<dbReference type="InterPro" id="IPR000719">
    <property type="entry name" value="Prot_kinase_dom"/>
</dbReference>
<dbReference type="OrthoDB" id="5592585at2759"/>
<sequence length="355" mass="39554">MAEVSMSECLQDGMIHLASAMLIKWPVYPHSRLAHLYHVSYNGIKVILKLVWTPNNHLPEPAVYDVLIQAGVKHIPEVYDSSTVIEDSFRYQIDYLLIKDAGVSLAEYIRSLNSLGTAGKCNTAAEITQKVLDCLVQVQQAGVLHRNISTGNIAVHNGKLAVINWGYAKLVKDDGRGNSHMGISVDDLAHKWRFDKEKVLKNKDEHDPITGMPLYMSIPILVGARQHSIADDAESALYVLLDAVSKVVATRLEAREDSEEHPIALHFRDSKNLAYICGNCFIESDLYLSAFGIHTYGDEFRVLTDALCEYLFERDGKYISTYLSMVPNFERSTNVEQLKAIVASDLHPPTAAVAI</sequence>
<evidence type="ECO:0000313" key="3">
    <source>
        <dbReference type="Proteomes" id="UP001143981"/>
    </source>
</evidence>
<dbReference type="EMBL" id="JANBOI010001978">
    <property type="protein sequence ID" value="KAJ1725739.1"/>
    <property type="molecule type" value="Genomic_DNA"/>
</dbReference>
<dbReference type="SUPFAM" id="SSF56112">
    <property type="entry name" value="Protein kinase-like (PK-like)"/>
    <property type="match status" value="1"/>
</dbReference>
<dbReference type="PROSITE" id="PS50011">
    <property type="entry name" value="PROTEIN_KINASE_DOM"/>
    <property type="match status" value="1"/>
</dbReference>
<dbReference type="Gene3D" id="1.10.510.10">
    <property type="entry name" value="Transferase(Phosphotransferase) domain 1"/>
    <property type="match status" value="1"/>
</dbReference>
<dbReference type="GO" id="GO:0004672">
    <property type="term" value="F:protein kinase activity"/>
    <property type="evidence" value="ECO:0007669"/>
    <property type="project" value="InterPro"/>
</dbReference>
<dbReference type="InterPro" id="IPR040976">
    <property type="entry name" value="Pkinase_fungal"/>
</dbReference>
<gene>
    <name evidence="2" type="ORF">LPJ61_005618</name>
</gene>
<dbReference type="Proteomes" id="UP001143981">
    <property type="component" value="Unassembled WGS sequence"/>
</dbReference>
<comment type="caution">
    <text evidence="2">The sequence shown here is derived from an EMBL/GenBank/DDBJ whole genome shotgun (WGS) entry which is preliminary data.</text>
</comment>
<evidence type="ECO:0000259" key="1">
    <source>
        <dbReference type="PROSITE" id="PS50011"/>
    </source>
</evidence>
<proteinExistence type="predicted"/>
<accession>A0A9W8CU60</accession>